<protein>
    <submittedName>
        <fullName evidence="1">Molybdenum cofactor biosynthesis protein MoaE</fullName>
    </submittedName>
</protein>
<dbReference type="PANTHER" id="PTHR23404">
    <property type="entry name" value="MOLYBDOPTERIN SYNTHASE RELATED"/>
    <property type="match status" value="1"/>
</dbReference>
<dbReference type="InterPro" id="IPR036563">
    <property type="entry name" value="MoaE_sf"/>
</dbReference>
<dbReference type="CDD" id="cd00756">
    <property type="entry name" value="MoaE"/>
    <property type="match status" value="1"/>
</dbReference>
<gene>
    <name evidence="1" type="ORF">ENW83_01915</name>
</gene>
<sequence length="153" mass="17601">MILVKLAESDDELVLENIIEKMKMTDESFEIGGMAFFLGLVKGTLEDGGKVFELEYDSIRAAAEESLKKIAEEEKEKWGLKAIAILHRIGKLRPGERTLLVVVSGRGRKEIFPALEEVVERVKKEVPIFKLERREDGEYWIVGDKKRVRRNRK</sequence>
<reference evidence="1" key="1">
    <citation type="journal article" date="2020" name="mSystems">
        <title>Genome- and Community-Level Interaction Insights into Carbon Utilization and Element Cycling Functions of Hydrothermarchaeota in Hydrothermal Sediment.</title>
        <authorList>
            <person name="Zhou Z."/>
            <person name="Liu Y."/>
            <person name="Xu W."/>
            <person name="Pan J."/>
            <person name="Luo Z.H."/>
            <person name="Li M."/>
        </authorList>
    </citation>
    <scope>NUCLEOTIDE SEQUENCE [LARGE SCALE GENOMIC DNA]</scope>
    <source>
        <strain evidence="1">SpSt-885</strain>
    </source>
</reference>
<dbReference type="Gene3D" id="3.90.1170.40">
    <property type="entry name" value="Molybdopterin biosynthesis MoaE subunit"/>
    <property type="match status" value="1"/>
</dbReference>
<dbReference type="Pfam" id="PF02391">
    <property type="entry name" value="MoaE"/>
    <property type="match status" value="1"/>
</dbReference>
<organism evidence="1">
    <name type="scientific">Fervidicoccus fontis</name>
    <dbReference type="NCBI Taxonomy" id="683846"/>
    <lineage>
        <taxon>Archaea</taxon>
        <taxon>Thermoproteota</taxon>
        <taxon>Thermoprotei</taxon>
        <taxon>Fervidicoccales</taxon>
        <taxon>Fervidicoccaceae</taxon>
        <taxon>Fervidicoccus</taxon>
    </lineage>
</organism>
<proteinExistence type="predicted"/>
<dbReference type="SUPFAM" id="SSF54690">
    <property type="entry name" value="Molybdopterin synthase subunit MoaE"/>
    <property type="match status" value="1"/>
</dbReference>
<dbReference type="InterPro" id="IPR003448">
    <property type="entry name" value="Mopterin_biosynth_MoaE"/>
</dbReference>
<dbReference type="EMBL" id="DTLS01000051">
    <property type="protein sequence ID" value="HGZ59949.1"/>
    <property type="molecule type" value="Genomic_DNA"/>
</dbReference>
<evidence type="ECO:0000313" key="1">
    <source>
        <dbReference type="EMBL" id="HGZ59949.1"/>
    </source>
</evidence>
<dbReference type="AlphaFoldDB" id="A0A7J3SM29"/>
<dbReference type="GO" id="GO:0006777">
    <property type="term" value="P:Mo-molybdopterin cofactor biosynthetic process"/>
    <property type="evidence" value="ECO:0007669"/>
    <property type="project" value="InterPro"/>
</dbReference>
<name>A0A7J3SM29_9CREN</name>
<accession>A0A7J3SM29</accession>
<comment type="caution">
    <text evidence="1">The sequence shown here is derived from an EMBL/GenBank/DDBJ whole genome shotgun (WGS) entry which is preliminary data.</text>
</comment>